<accession>A0ACC0PWB2</accession>
<dbReference type="EMBL" id="CM046389">
    <property type="protein sequence ID" value="KAI8569444.1"/>
    <property type="molecule type" value="Genomic_DNA"/>
</dbReference>
<organism evidence="1 2">
    <name type="scientific">Rhododendron molle</name>
    <name type="common">Chinese azalea</name>
    <name type="synonym">Azalea mollis</name>
    <dbReference type="NCBI Taxonomy" id="49168"/>
    <lineage>
        <taxon>Eukaryota</taxon>
        <taxon>Viridiplantae</taxon>
        <taxon>Streptophyta</taxon>
        <taxon>Embryophyta</taxon>
        <taxon>Tracheophyta</taxon>
        <taxon>Spermatophyta</taxon>
        <taxon>Magnoliopsida</taxon>
        <taxon>eudicotyledons</taxon>
        <taxon>Gunneridae</taxon>
        <taxon>Pentapetalae</taxon>
        <taxon>asterids</taxon>
        <taxon>Ericales</taxon>
        <taxon>Ericaceae</taxon>
        <taxon>Ericoideae</taxon>
        <taxon>Rhodoreae</taxon>
        <taxon>Rhododendron</taxon>
    </lineage>
</organism>
<reference evidence="1" key="1">
    <citation type="submission" date="2022-02" db="EMBL/GenBank/DDBJ databases">
        <title>Plant Genome Project.</title>
        <authorList>
            <person name="Zhang R.-G."/>
        </authorList>
    </citation>
    <scope>NUCLEOTIDE SEQUENCE</scope>
    <source>
        <strain evidence="1">AT1</strain>
    </source>
</reference>
<evidence type="ECO:0000313" key="1">
    <source>
        <dbReference type="EMBL" id="KAI8569444.1"/>
    </source>
</evidence>
<proteinExistence type="predicted"/>
<evidence type="ECO:0000313" key="2">
    <source>
        <dbReference type="Proteomes" id="UP001062846"/>
    </source>
</evidence>
<keyword evidence="2" id="KW-1185">Reference proteome</keyword>
<sequence>MGNWAELPEDILVLIAKRITLFEDFLFFSGVCRSWRYVAVDDNFKGYEQVPWLMLSDRDKPDERQFVSMRKGGVIRTINLPEARGKPCLETLGWLVTTSEDGDINLLHPFTRVQINLPHISTSEYDLPRRNKHLRFINKAVLSSRPEEGKDYVLMAIHAGSRGGGGYLAFWRSRDKSWFRVNIIWFYDIIFYNGLCYGVLGGDILAFDVWGPNPTVALVVGYGPCHYPSHLCFEGSKKPYIVESAGVVLIVHRISRLVSPSMTFSQDDPYIYETCGFKVFEFDSSRREKGVEKTSLGNSALFLGDNASVSVDASRFQGIKANCIYYTVDASGFQGMKANCIYYTDNFKRGGDYMGIYNMEDGSLRLCYEGEPFSFICPPMWIGEPFSFIYPPMWINPSSH</sequence>
<name>A0ACC0PWB2_RHOML</name>
<comment type="caution">
    <text evidence="1">The sequence shown here is derived from an EMBL/GenBank/DDBJ whole genome shotgun (WGS) entry which is preliminary data.</text>
</comment>
<gene>
    <name evidence="1" type="ORF">RHMOL_Rhmol02G0279700</name>
</gene>
<dbReference type="Proteomes" id="UP001062846">
    <property type="component" value="Chromosome 2"/>
</dbReference>
<protein>
    <submittedName>
        <fullName evidence="1">Uncharacterized protein</fullName>
    </submittedName>
</protein>